<feature type="transmembrane region" description="Helical" evidence="12">
    <location>
        <begin position="101"/>
        <end position="120"/>
    </location>
</feature>
<dbReference type="GO" id="GO:1901505">
    <property type="term" value="F:carbohydrate derivative transmembrane transporter activity"/>
    <property type="evidence" value="ECO:0007669"/>
    <property type="project" value="InterPro"/>
</dbReference>
<keyword evidence="11 12" id="KW-0472">Membrane</keyword>
<dbReference type="GO" id="GO:0009245">
    <property type="term" value="P:lipid A biosynthetic process"/>
    <property type="evidence" value="ECO:0007669"/>
    <property type="project" value="UniProtKB-UniRule"/>
</dbReference>
<accession>A0A085A2K6</accession>
<keyword evidence="3 12" id="KW-1003">Cell membrane</keyword>
<evidence type="ECO:0000256" key="11">
    <source>
        <dbReference type="ARBA" id="ARBA00023136"/>
    </source>
</evidence>
<keyword evidence="8 12" id="KW-0448">Lipopolysaccharide biosynthesis</keyword>
<organism evidence="13 14">
    <name type="scientific">Trabulsiella guamensis ATCC 49490</name>
    <dbReference type="NCBI Taxonomy" id="1005994"/>
    <lineage>
        <taxon>Bacteria</taxon>
        <taxon>Pseudomonadati</taxon>
        <taxon>Pseudomonadota</taxon>
        <taxon>Gammaproteobacteria</taxon>
        <taxon>Enterobacterales</taxon>
        <taxon>Enterobacteriaceae</taxon>
        <taxon>Trabulsiella</taxon>
    </lineage>
</organism>
<reference evidence="14" key="1">
    <citation type="submission" date="2014-05" db="EMBL/GenBank/DDBJ databases">
        <title>ATOL: Assembling a taxonomically balanced genome-scale reconstruction of the evolutionary history of the Enterobacteriaceae.</title>
        <authorList>
            <person name="Plunkett G. III"/>
            <person name="Neeno-Eckwall E.C."/>
            <person name="Glasner J.D."/>
            <person name="Perna N.T."/>
        </authorList>
    </citation>
    <scope>NUCLEOTIDE SEQUENCE [LARGE SCALE GENOMIC DNA]</scope>
    <source>
        <strain evidence="14">ATCC 49490</strain>
    </source>
</reference>
<evidence type="ECO:0000256" key="1">
    <source>
        <dbReference type="ARBA" id="ARBA00004651"/>
    </source>
</evidence>
<dbReference type="InterPro" id="IPR022832">
    <property type="entry name" value="Flippase_ArnF"/>
</dbReference>
<dbReference type="EMBL" id="JMTB01000095">
    <property type="protein sequence ID" value="KFC04451.1"/>
    <property type="molecule type" value="Genomic_DNA"/>
</dbReference>
<dbReference type="GO" id="GO:0009103">
    <property type="term" value="P:lipopolysaccharide biosynthetic process"/>
    <property type="evidence" value="ECO:0007669"/>
    <property type="project" value="UniProtKB-UniRule"/>
</dbReference>
<keyword evidence="4 12" id="KW-0444">Lipid biosynthesis</keyword>
<keyword evidence="9 12" id="KW-1133">Transmembrane helix</keyword>
<protein>
    <recommendedName>
        <fullName evidence="12">Probable 4-amino-4-deoxy-L-arabinose-phosphoundecaprenol flippase subunit ArnF</fullName>
        <shortName evidence="12">L-Ara4N-phosphoundecaprenol flippase subunit ArnF</shortName>
    </recommendedName>
    <alternativeName>
        <fullName evidence="12">Undecaprenyl phosphate-aminoarabinose flippase subunit ArnF</fullName>
    </alternativeName>
</protein>
<evidence type="ECO:0000256" key="12">
    <source>
        <dbReference type="HAMAP-Rule" id="MF_00538"/>
    </source>
</evidence>
<dbReference type="Proteomes" id="UP000028630">
    <property type="component" value="Unassembled WGS sequence"/>
</dbReference>
<evidence type="ECO:0000256" key="8">
    <source>
        <dbReference type="ARBA" id="ARBA00022985"/>
    </source>
</evidence>
<evidence type="ECO:0000256" key="3">
    <source>
        <dbReference type="ARBA" id="ARBA00022475"/>
    </source>
</evidence>
<evidence type="ECO:0000256" key="6">
    <source>
        <dbReference type="ARBA" id="ARBA00022556"/>
    </source>
</evidence>
<dbReference type="PANTHER" id="PTHR30561:SF9">
    <property type="entry name" value="4-AMINO-4-DEOXY-L-ARABINOSE-PHOSPHOUNDECAPRENOL FLIPPASE SUBUNIT ARNF-RELATED"/>
    <property type="match status" value="1"/>
</dbReference>
<evidence type="ECO:0000256" key="7">
    <source>
        <dbReference type="ARBA" id="ARBA00022692"/>
    </source>
</evidence>
<feature type="transmembrane region" description="Helical" evidence="12">
    <location>
        <begin position="45"/>
        <end position="67"/>
    </location>
</feature>
<evidence type="ECO:0000256" key="5">
    <source>
        <dbReference type="ARBA" id="ARBA00022519"/>
    </source>
</evidence>
<dbReference type="UniPathway" id="UPA00030"/>
<name>A0A085A2K6_9ENTR</name>
<proteinExistence type="inferred from homology"/>
<comment type="caution">
    <text evidence="13">The sequence shown here is derived from an EMBL/GenBank/DDBJ whole genome shotgun (WGS) entry which is preliminary data.</text>
</comment>
<keyword evidence="6 12" id="KW-0441">Lipid A biosynthesis</keyword>
<dbReference type="InterPro" id="IPR037185">
    <property type="entry name" value="EmrE-like"/>
</dbReference>
<evidence type="ECO:0000256" key="4">
    <source>
        <dbReference type="ARBA" id="ARBA00022516"/>
    </source>
</evidence>
<keyword evidence="7 12" id="KW-0812">Transmembrane</keyword>
<evidence type="ECO:0000313" key="13">
    <source>
        <dbReference type="EMBL" id="KFC04451.1"/>
    </source>
</evidence>
<dbReference type="PANTHER" id="PTHR30561">
    <property type="entry name" value="SMR FAMILY PROTON-DEPENDENT DRUG EFFLUX TRANSPORTER SUGE"/>
    <property type="match status" value="1"/>
</dbReference>
<comment type="subunit">
    <text evidence="12">Heterodimer of ArnE and ArnF.</text>
</comment>
<gene>
    <name evidence="12" type="primary">arnF</name>
    <name evidence="13" type="ORF">GTGU_03173</name>
</gene>
<sequence>MGILWALLSVILVSAAQLTLRQAMLQLPPAPAPELFLPHLLHAAPGSLPLLFGLLGYLASMVCWYLALHRLPLYRAYALLSLSYILVWVAAMTLPGWHEPFSWRALFGVVVIVCGVMVIFTPQKKR</sequence>
<evidence type="ECO:0000256" key="2">
    <source>
        <dbReference type="ARBA" id="ARBA00022448"/>
    </source>
</evidence>
<dbReference type="SUPFAM" id="SSF103481">
    <property type="entry name" value="Multidrug resistance efflux transporter EmrE"/>
    <property type="match status" value="1"/>
</dbReference>
<comment type="pathway">
    <text evidence="12">Bacterial outer membrane biogenesis; lipopolysaccharide biosynthesis.</text>
</comment>
<comment type="caution">
    <text evidence="12">Lacks conserved residue(s) required for the propagation of feature annotation.</text>
</comment>
<feature type="transmembrane region" description="Helical" evidence="12">
    <location>
        <begin position="74"/>
        <end position="95"/>
    </location>
</feature>
<keyword evidence="14" id="KW-1185">Reference proteome</keyword>
<evidence type="ECO:0000313" key="14">
    <source>
        <dbReference type="Proteomes" id="UP000028630"/>
    </source>
</evidence>
<keyword evidence="5 12" id="KW-0997">Cell inner membrane</keyword>
<keyword evidence="2 12" id="KW-0813">Transport</keyword>
<dbReference type="InterPro" id="IPR000390">
    <property type="entry name" value="Small_drug/metabolite_transptr"/>
</dbReference>
<dbReference type="eggNOG" id="COG2076">
    <property type="taxonomic scope" value="Bacteria"/>
</dbReference>
<comment type="function">
    <text evidence="12">Translocates 4-amino-4-deoxy-L-arabinose-phosphoundecaprenol (alpha-L-Ara4N-phosphoundecaprenol) from the cytoplasmic to the periplasmic side of the inner membrane.</text>
</comment>
<comment type="similarity">
    <text evidence="12">Belongs to the ArnF family.</text>
</comment>
<dbReference type="AlphaFoldDB" id="A0A085A2K6"/>
<evidence type="ECO:0000256" key="9">
    <source>
        <dbReference type="ARBA" id="ARBA00022989"/>
    </source>
</evidence>
<evidence type="ECO:0000256" key="10">
    <source>
        <dbReference type="ARBA" id="ARBA00023098"/>
    </source>
</evidence>
<comment type="subcellular location">
    <subcellularLocation>
        <location evidence="12">Cell inner membrane</location>
        <topology evidence="12">Multi-pass membrane protein</topology>
    </subcellularLocation>
    <subcellularLocation>
        <location evidence="1">Cell membrane</location>
        <topology evidence="1">Multi-pass membrane protein</topology>
    </subcellularLocation>
</comment>
<dbReference type="RefSeq" id="WP_038158973.1">
    <property type="nucleotide sequence ID" value="NZ_JMTB01000095.1"/>
</dbReference>
<dbReference type="GO" id="GO:0005886">
    <property type="term" value="C:plasma membrane"/>
    <property type="evidence" value="ECO:0007669"/>
    <property type="project" value="UniProtKB-SubCell"/>
</dbReference>
<dbReference type="Gene3D" id="1.10.3730.20">
    <property type="match status" value="1"/>
</dbReference>
<keyword evidence="10 12" id="KW-0443">Lipid metabolism</keyword>
<dbReference type="NCBIfam" id="NF002816">
    <property type="entry name" value="PRK02971.1-2"/>
    <property type="match status" value="1"/>
</dbReference>
<dbReference type="HAMAP" id="MF_00538">
    <property type="entry name" value="Flippase_ArnF"/>
    <property type="match status" value="1"/>
</dbReference>